<dbReference type="PROSITE" id="PS50144">
    <property type="entry name" value="MATH"/>
    <property type="match status" value="1"/>
</dbReference>
<dbReference type="InterPro" id="IPR008974">
    <property type="entry name" value="TRAF-like"/>
</dbReference>
<dbReference type="Pfam" id="PF00651">
    <property type="entry name" value="BTB"/>
    <property type="match status" value="1"/>
</dbReference>
<dbReference type="SMART" id="SM00225">
    <property type="entry name" value="BTB"/>
    <property type="match status" value="1"/>
</dbReference>
<dbReference type="InterPro" id="IPR000210">
    <property type="entry name" value="BTB/POZ_dom"/>
</dbReference>
<evidence type="ECO:0000259" key="1">
    <source>
        <dbReference type="PROSITE" id="PS50097"/>
    </source>
</evidence>
<dbReference type="AlphaFoldDB" id="A0A8T0EI04"/>
<keyword evidence="4" id="KW-1185">Reference proteome</keyword>
<protein>
    <submittedName>
        <fullName evidence="3">Speckle-type POZ protein like</fullName>
    </submittedName>
</protein>
<evidence type="ECO:0000313" key="4">
    <source>
        <dbReference type="Proteomes" id="UP000807504"/>
    </source>
</evidence>
<organism evidence="3 4">
    <name type="scientific">Argiope bruennichi</name>
    <name type="common">Wasp spider</name>
    <name type="synonym">Aranea bruennichi</name>
    <dbReference type="NCBI Taxonomy" id="94029"/>
    <lineage>
        <taxon>Eukaryota</taxon>
        <taxon>Metazoa</taxon>
        <taxon>Ecdysozoa</taxon>
        <taxon>Arthropoda</taxon>
        <taxon>Chelicerata</taxon>
        <taxon>Arachnida</taxon>
        <taxon>Araneae</taxon>
        <taxon>Araneomorphae</taxon>
        <taxon>Entelegynae</taxon>
        <taxon>Araneoidea</taxon>
        <taxon>Araneidae</taxon>
        <taxon>Argiope</taxon>
    </lineage>
</organism>
<dbReference type="Proteomes" id="UP000807504">
    <property type="component" value="Unassembled WGS sequence"/>
</dbReference>
<reference evidence="3" key="2">
    <citation type="submission" date="2020-06" db="EMBL/GenBank/DDBJ databases">
        <authorList>
            <person name="Sheffer M."/>
        </authorList>
    </citation>
    <scope>NUCLEOTIDE SEQUENCE</scope>
</reference>
<comment type="caution">
    <text evidence="3">The sequence shown here is derived from an EMBL/GenBank/DDBJ whole genome shotgun (WGS) entry which is preliminary data.</text>
</comment>
<dbReference type="SUPFAM" id="SSF54695">
    <property type="entry name" value="POZ domain"/>
    <property type="match status" value="1"/>
</dbReference>
<sequence>MANAKNTERNAFTFIWKIENFNYYVHEEMSSPAFFVHSIDSEFVVELFCDNHQSDESMIACYLKLVRALNCESSFIELDFEFSILAIDGSPLISKEKVKKQFKEGKRRGFWDFIPLHYVAKNRTIVFLPQGTLTLQCKIWKTEGEMSETAVCFARTRMGIEQSSFVWPIEEFSAFKEGFTVPYSVRKASEQDPSISLNFQLATASSEGKKFELEFTPENVPQMSTDKNRKDSSNKTGFYDFKLSFLNASGVGKFHQEKNRLESHKIYKLRVLITEDLLNVKNGFLVDDVLSLKCHFTFYKGIISEEIERTLYGSAAKSDILDSRPVVLYHDSLSACISSLKDMYKFLYDAQMFCDVKLRTGSCCFSVHKSILSAKSRVFESMFEVEMKDDILEILDVDPETLRKVINYMYTDTIDDMQLENIYRLYEAAKKYKIFTLQKKCTLILSENLNKHNACEMLGFADKHEDKNFKSFVQDFILKHKEEVTGSTAWKILEKRNTVLAEEIYRLM</sequence>
<name>A0A8T0EI04_ARGBR</name>
<dbReference type="CDD" id="cd18186">
    <property type="entry name" value="BTB_POZ_ZBTB_KLHL-like"/>
    <property type="match status" value="1"/>
</dbReference>
<dbReference type="Gene3D" id="2.60.210.10">
    <property type="entry name" value="Apoptosis, Tumor Necrosis Factor Receptor Associated Protein 2, Chain A"/>
    <property type="match status" value="1"/>
</dbReference>
<dbReference type="Pfam" id="PF22486">
    <property type="entry name" value="MATH_2"/>
    <property type="match status" value="1"/>
</dbReference>
<proteinExistence type="predicted"/>
<dbReference type="PANTHER" id="PTHR24413">
    <property type="entry name" value="SPECKLE-TYPE POZ PROTEIN"/>
    <property type="match status" value="1"/>
</dbReference>
<evidence type="ECO:0000313" key="3">
    <source>
        <dbReference type="EMBL" id="KAF8771304.1"/>
    </source>
</evidence>
<dbReference type="Gene3D" id="1.25.40.420">
    <property type="match status" value="1"/>
</dbReference>
<dbReference type="Gene3D" id="3.30.710.10">
    <property type="entry name" value="Potassium Channel Kv1.1, Chain A"/>
    <property type="match status" value="1"/>
</dbReference>
<feature type="domain" description="BTB" evidence="1">
    <location>
        <begin position="354"/>
        <end position="418"/>
    </location>
</feature>
<dbReference type="InterPro" id="IPR002083">
    <property type="entry name" value="MATH/TRAF_dom"/>
</dbReference>
<dbReference type="PROSITE" id="PS50097">
    <property type="entry name" value="BTB"/>
    <property type="match status" value="1"/>
</dbReference>
<accession>A0A8T0EI04</accession>
<feature type="domain" description="MATH" evidence="2">
    <location>
        <begin position="11"/>
        <end position="139"/>
    </location>
</feature>
<dbReference type="EMBL" id="JABXBU010002228">
    <property type="protein sequence ID" value="KAF8771304.1"/>
    <property type="molecule type" value="Genomic_DNA"/>
</dbReference>
<reference evidence="3" key="1">
    <citation type="journal article" date="2020" name="bioRxiv">
        <title>Chromosome-level reference genome of the European wasp spider Argiope bruennichi: a resource for studies on range expansion and evolutionary adaptation.</title>
        <authorList>
            <person name="Sheffer M.M."/>
            <person name="Hoppe A."/>
            <person name="Krehenwinkel H."/>
            <person name="Uhl G."/>
            <person name="Kuss A.W."/>
            <person name="Jensen L."/>
            <person name="Jensen C."/>
            <person name="Gillespie R.G."/>
            <person name="Hoff K.J."/>
            <person name="Prost S."/>
        </authorList>
    </citation>
    <scope>NUCLEOTIDE SEQUENCE</scope>
</reference>
<evidence type="ECO:0000259" key="2">
    <source>
        <dbReference type="PROSITE" id="PS50144"/>
    </source>
</evidence>
<dbReference type="GO" id="GO:0030163">
    <property type="term" value="P:protein catabolic process"/>
    <property type="evidence" value="ECO:0007669"/>
    <property type="project" value="UniProtKB-ARBA"/>
</dbReference>
<dbReference type="CDD" id="cd00121">
    <property type="entry name" value="MATH"/>
    <property type="match status" value="1"/>
</dbReference>
<dbReference type="InterPro" id="IPR011333">
    <property type="entry name" value="SKP1/BTB/POZ_sf"/>
</dbReference>
<gene>
    <name evidence="3" type="ORF">HNY73_018742</name>
</gene>
<dbReference type="SUPFAM" id="SSF49599">
    <property type="entry name" value="TRAF domain-like"/>
    <property type="match status" value="2"/>
</dbReference>